<reference evidence="3 4" key="1">
    <citation type="journal article" date="2020" name="bioRxiv">
        <title>Sequence and annotation of 42 cannabis genomes reveals extensive copy number variation in cannabinoid synthesis and pathogen resistance genes.</title>
        <authorList>
            <person name="Mckernan K.J."/>
            <person name="Helbert Y."/>
            <person name="Kane L.T."/>
            <person name="Ebling H."/>
            <person name="Zhang L."/>
            <person name="Liu B."/>
            <person name="Eaton Z."/>
            <person name="Mclaughlin S."/>
            <person name="Kingan S."/>
            <person name="Baybayan P."/>
            <person name="Concepcion G."/>
            <person name="Jordan M."/>
            <person name="Riva A."/>
            <person name="Barbazuk W."/>
            <person name="Harkins T."/>
        </authorList>
    </citation>
    <scope>NUCLEOTIDE SEQUENCE [LARGE SCALE GENOMIC DNA]</scope>
    <source>
        <strain evidence="3 4">cv. Jamaican Lion 4</strain>
        <strain evidence="2">Father</strain>
        <strain evidence="1">Mother</strain>
        <tissue evidence="1">Leaf</tissue>
    </source>
</reference>
<dbReference type="EMBL" id="JAATIP010000326">
    <property type="protein sequence ID" value="KAF4351900.1"/>
    <property type="molecule type" value="Genomic_DNA"/>
</dbReference>
<dbReference type="EMBL" id="JAATIQ010000017">
    <property type="protein sequence ID" value="KAF4400535.1"/>
    <property type="molecule type" value="Genomic_DNA"/>
</dbReference>
<sequence length="141" mass="16097">MKAEMDRDMEYMAGEGDPFIFGTSIGANGTEVGLSGGLLLMWKEELQVHVFSSSLGHIVAEVARQDFLPWTLTYFYRHPNATQRKFLWQLLRNIKSEVHRSWLRIGDFNEIVSLAEKTGARTIDWISLGAMSMDQIKSWKG</sequence>
<dbReference type="Gene3D" id="3.60.10.10">
    <property type="entry name" value="Endonuclease/exonuclease/phosphatase"/>
    <property type="match status" value="1"/>
</dbReference>
<dbReference type="Proteomes" id="UP000583929">
    <property type="component" value="Unassembled WGS sequence"/>
</dbReference>
<dbReference type="AlphaFoldDB" id="A0A7J6E253"/>
<name>A0A7J6E253_CANSA</name>
<dbReference type="Proteomes" id="UP000525078">
    <property type="component" value="Unassembled WGS sequence"/>
</dbReference>
<evidence type="ECO:0000313" key="3">
    <source>
        <dbReference type="Proteomes" id="UP000525078"/>
    </source>
</evidence>
<dbReference type="SUPFAM" id="SSF56219">
    <property type="entry name" value="DNase I-like"/>
    <property type="match status" value="1"/>
</dbReference>
<protein>
    <submittedName>
        <fullName evidence="1">Uncharacterized protein</fullName>
    </submittedName>
</protein>
<evidence type="ECO:0000313" key="4">
    <source>
        <dbReference type="Proteomes" id="UP000583929"/>
    </source>
</evidence>
<dbReference type="PANTHER" id="PTHR35218">
    <property type="entry name" value="RNASE H DOMAIN-CONTAINING PROTEIN"/>
    <property type="match status" value="1"/>
</dbReference>
<evidence type="ECO:0000313" key="2">
    <source>
        <dbReference type="EMBL" id="KAF4400535.1"/>
    </source>
</evidence>
<dbReference type="PANTHER" id="PTHR35218:SF9">
    <property type="entry name" value="ENDONUCLEASE_EXONUCLEASE_PHOSPHATASE DOMAIN-CONTAINING PROTEIN"/>
    <property type="match status" value="1"/>
</dbReference>
<keyword evidence="4" id="KW-1185">Reference proteome</keyword>
<proteinExistence type="predicted"/>
<organism evidence="1 3">
    <name type="scientific">Cannabis sativa</name>
    <name type="common">Hemp</name>
    <name type="synonym">Marijuana</name>
    <dbReference type="NCBI Taxonomy" id="3483"/>
    <lineage>
        <taxon>Eukaryota</taxon>
        <taxon>Viridiplantae</taxon>
        <taxon>Streptophyta</taxon>
        <taxon>Embryophyta</taxon>
        <taxon>Tracheophyta</taxon>
        <taxon>Spermatophyta</taxon>
        <taxon>Magnoliopsida</taxon>
        <taxon>eudicotyledons</taxon>
        <taxon>Gunneridae</taxon>
        <taxon>Pentapetalae</taxon>
        <taxon>rosids</taxon>
        <taxon>fabids</taxon>
        <taxon>Rosales</taxon>
        <taxon>Cannabaceae</taxon>
        <taxon>Cannabis</taxon>
    </lineage>
</organism>
<evidence type="ECO:0000313" key="1">
    <source>
        <dbReference type="EMBL" id="KAF4351900.1"/>
    </source>
</evidence>
<dbReference type="InterPro" id="IPR036691">
    <property type="entry name" value="Endo/exonu/phosph_ase_sf"/>
</dbReference>
<gene>
    <name evidence="1" type="ORF">F8388_020461</name>
    <name evidence="2" type="ORF">G4B88_023328</name>
</gene>
<comment type="caution">
    <text evidence="1">The sequence shown here is derived from an EMBL/GenBank/DDBJ whole genome shotgun (WGS) entry which is preliminary data.</text>
</comment>
<accession>A0A7J6E253</accession>